<dbReference type="VEuPathDB" id="MicrosporidiaDB:HERIO_180"/>
<dbReference type="InterPro" id="IPR031493">
    <property type="entry name" value="Zinc_ribbon_15"/>
</dbReference>
<name>A0A1X0QE04_9MICR</name>
<dbReference type="Proteomes" id="UP000192356">
    <property type="component" value="Unassembled WGS sequence"/>
</dbReference>
<dbReference type="VEuPathDB" id="MicrosporidiaDB:A0H76_2433"/>
<comment type="caution">
    <text evidence="2">The sequence shown here is derived from an EMBL/GenBank/DDBJ whole genome shotgun (WGS) entry which is preliminary data.</text>
</comment>
<gene>
    <name evidence="2" type="ORF">HERIO_180</name>
</gene>
<feature type="domain" description="Zinc-ribbon 15" evidence="1">
    <location>
        <begin position="34"/>
        <end position="105"/>
    </location>
</feature>
<dbReference type="OrthoDB" id="2186471at2759"/>
<evidence type="ECO:0000313" key="2">
    <source>
        <dbReference type="EMBL" id="ORD98000.1"/>
    </source>
</evidence>
<dbReference type="Pfam" id="PF17032">
    <property type="entry name" value="Zn_ribbon_15"/>
    <property type="match status" value="1"/>
</dbReference>
<organism evidence="2 3">
    <name type="scientific">Hepatospora eriocheir</name>
    <dbReference type="NCBI Taxonomy" id="1081669"/>
    <lineage>
        <taxon>Eukaryota</taxon>
        <taxon>Fungi</taxon>
        <taxon>Fungi incertae sedis</taxon>
        <taxon>Microsporidia</taxon>
        <taxon>Hepatosporidae</taxon>
        <taxon>Hepatospora</taxon>
    </lineage>
</organism>
<sequence>MCFLCGLQSLLCGTIEFNEDIDKPESYPDEPTKIMCPKCSTYRNATYREKLTVFNLCYLPLCTTRRSIAYLACKSCKFKLGSADYNTCRCGITSSISSNFCGNCGRGKEQFKLETIKGESGEFKKQQVENKEKEIKIVESDEGIKEIIKK</sequence>
<dbReference type="EMBL" id="LVKB01000004">
    <property type="protein sequence ID" value="ORD98000.1"/>
    <property type="molecule type" value="Genomic_DNA"/>
</dbReference>
<accession>A0A1X0QE04</accession>
<keyword evidence="3" id="KW-1185">Reference proteome</keyword>
<evidence type="ECO:0000313" key="3">
    <source>
        <dbReference type="Proteomes" id="UP000192356"/>
    </source>
</evidence>
<evidence type="ECO:0000259" key="1">
    <source>
        <dbReference type="Pfam" id="PF17032"/>
    </source>
</evidence>
<reference evidence="2 3" key="1">
    <citation type="journal article" date="2017" name="Environ. Microbiol.">
        <title>Decay of the glycolytic pathway and adaptation to intranuclear parasitism within Enterocytozoonidae microsporidia.</title>
        <authorList>
            <person name="Wiredu Boakye D."/>
            <person name="Jaroenlak P."/>
            <person name="Prachumwat A."/>
            <person name="Williams T.A."/>
            <person name="Bateman K.S."/>
            <person name="Itsathitphaisarn O."/>
            <person name="Sritunyalucksana K."/>
            <person name="Paszkiewicz K.H."/>
            <person name="Moore K.A."/>
            <person name="Stentiford G.D."/>
            <person name="Williams B.A."/>
        </authorList>
    </citation>
    <scope>NUCLEOTIDE SEQUENCE [LARGE SCALE GENOMIC DNA]</scope>
    <source>
        <strain evidence="2 3">GB1</strain>
    </source>
</reference>
<proteinExistence type="predicted"/>
<dbReference type="AlphaFoldDB" id="A0A1X0QE04"/>
<protein>
    <recommendedName>
        <fullName evidence="1">Zinc-ribbon 15 domain-containing protein</fullName>
    </recommendedName>
</protein>